<gene>
    <name evidence="2" type="ORF">HIM_08795</name>
</gene>
<keyword evidence="3" id="KW-1185">Reference proteome</keyword>
<dbReference type="OrthoDB" id="5835829at2759"/>
<dbReference type="SUPFAM" id="SSF53756">
    <property type="entry name" value="UDP-Glycosyltransferase/glycogen phosphorylase"/>
    <property type="match status" value="1"/>
</dbReference>
<sequence>MAIPSVPRAQKPLLFFASYSGEGHTNPVLAIATFMVRRGYEVVYLCSKDFEEKIKSVGAEFIEIDWAPQLKPREELSRVAEMPPGIERLALQLVIIFYKAMSIRARVIAETLEKLKARDPSRQIIYVEDILNMGAMPFRYSCSLPAGFDNPPKTIGISPIPLLIQSRDTAPVPLGLSPDSTDSGRARNQALWKLAIEGPLRPLTDAWLQALKECGCATIPSGNPMNGWYTAHDATVMLCSPSLEYSLSDMPSTVHFAGCLPRGKVSPSYEYPDWWPEVIAHGRGSQSSKRVIFVCQGTVNLDWRELVIPTLRAFADRRDILIVAALGSRGARLEDDVDIPSNARVIDYLPYDAVLPLAHIFISNGGYGGLQHAVMNGTATVFAGETEEKAEVGMRGAWAGFAVNLKTQTPTTDKLRAAVAEILGNERYLKRASELQAENEALDCLSRIKELIEILTE</sequence>
<dbReference type="Proteomes" id="UP000054481">
    <property type="component" value="Unassembled WGS sequence"/>
</dbReference>
<reference evidence="2 3" key="1">
    <citation type="journal article" date="2014" name="Genome Biol. Evol.">
        <title>Comparative genomics and transcriptomics analyses reveal divergent lifestyle features of nematode endoparasitic fungus Hirsutella minnesotensis.</title>
        <authorList>
            <person name="Lai Y."/>
            <person name="Liu K."/>
            <person name="Zhang X."/>
            <person name="Zhang X."/>
            <person name="Li K."/>
            <person name="Wang N."/>
            <person name="Shu C."/>
            <person name="Wu Y."/>
            <person name="Wang C."/>
            <person name="Bushley K.E."/>
            <person name="Xiang M."/>
            <person name="Liu X."/>
        </authorList>
    </citation>
    <scope>NUCLEOTIDE SEQUENCE [LARGE SCALE GENOMIC DNA]</scope>
    <source>
        <strain evidence="2 3">3608</strain>
    </source>
</reference>
<dbReference type="AlphaFoldDB" id="A0A0F8A3H2"/>
<dbReference type="Pfam" id="PF06722">
    <property type="entry name" value="EryCIII-like_C"/>
    <property type="match status" value="1"/>
</dbReference>
<name>A0A0F8A3H2_9HYPO</name>
<dbReference type="EMBL" id="KQ030560">
    <property type="protein sequence ID" value="KJZ71824.1"/>
    <property type="molecule type" value="Genomic_DNA"/>
</dbReference>
<dbReference type="InterPro" id="IPR010610">
    <property type="entry name" value="EryCIII-like_C"/>
</dbReference>
<dbReference type="PANTHER" id="PTHR21015">
    <property type="entry name" value="UDP-N-ACETYLGLUCOSAMINE--N-ACETYLMURAMYL-(PENTAPEPTIDE) PYROPHOSPHORYL-UNDECAPRENOL N-ACETYLGLUCOSAMINE TRANSFERASE 1"/>
    <property type="match status" value="1"/>
</dbReference>
<accession>A0A0F8A3H2</accession>
<dbReference type="Gene3D" id="3.40.50.2000">
    <property type="entry name" value="Glycogen Phosphorylase B"/>
    <property type="match status" value="2"/>
</dbReference>
<proteinExistence type="predicted"/>
<feature type="domain" description="Erythromycin biosynthesis protein CIII-like C-terminal" evidence="1">
    <location>
        <begin position="322"/>
        <end position="444"/>
    </location>
</feature>
<dbReference type="GO" id="GO:0016757">
    <property type="term" value="F:glycosyltransferase activity"/>
    <property type="evidence" value="ECO:0007669"/>
    <property type="project" value="TreeGrafter"/>
</dbReference>
<organism evidence="2 3">
    <name type="scientific">Hirsutella minnesotensis 3608</name>
    <dbReference type="NCBI Taxonomy" id="1043627"/>
    <lineage>
        <taxon>Eukaryota</taxon>
        <taxon>Fungi</taxon>
        <taxon>Dikarya</taxon>
        <taxon>Ascomycota</taxon>
        <taxon>Pezizomycotina</taxon>
        <taxon>Sordariomycetes</taxon>
        <taxon>Hypocreomycetidae</taxon>
        <taxon>Hypocreales</taxon>
        <taxon>Ophiocordycipitaceae</taxon>
        <taxon>Hirsutella</taxon>
    </lineage>
</organism>
<protein>
    <recommendedName>
        <fullName evidence="1">Erythromycin biosynthesis protein CIII-like C-terminal domain-containing protein</fullName>
    </recommendedName>
</protein>
<dbReference type="PANTHER" id="PTHR21015:SF22">
    <property type="entry name" value="GLYCOSYLTRANSFERASE"/>
    <property type="match status" value="1"/>
</dbReference>
<evidence type="ECO:0000313" key="3">
    <source>
        <dbReference type="Proteomes" id="UP000054481"/>
    </source>
</evidence>
<evidence type="ECO:0000259" key="1">
    <source>
        <dbReference type="Pfam" id="PF06722"/>
    </source>
</evidence>
<evidence type="ECO:0000313" key="2">
    <source>
        <dbReference type="EMBL" id="KJZ71824.1"/>
    </source>
</evidence>